<feature type="domain" description="HTH araC/xylS-type" evidence="4">
    <location>
        <begin position="126"/>
        <end position="225"/>
    </location>
</feature>
<dbReference type="EMBL" id="CP003130">
    <property type="protein sequence ID" value="AEU34509.1"/>
    <property type="molecule type" value="Genomic_DNA"/>
</dbReference>
<evidence type="ECO:0000313" key="5">
    <source>
        <dbReference type="EMBL" id="AEU34509.1"/>
    </source>
</evidence>
<dbReference type="Gene3D" id="1.10.10.60">
    <property type="entry name" value="Homeodomain-like"/>
    <property type="match status" value="1"/>
</dbReference>
<evidence type="ECO:0000313" key="6">
    <source>
        <dbReference type="Proteomes" id="UP000007113"/>
    </source>
</evidence>
<evidence type="ECO:0000256" key="2">
    <source>
        <dbReference type="ARBA" id="ARBA00023125"/>
    </source>
</evidence>
<dbReference type="SMART" id="SM00342">
    <property type="entry name" value="HTH_ARAC"/>
    <property type="match status" value="1"/>
</dbReference>
<evidence type="ECO:0000256" key="1">
    <source>
        <dbReference type="ARBA" id="ARBA00023015"/>
    </source>
</evidence>
<dbReference type="Gene3D" id="2.60.120.10">
    <property type="entry name" value="Jelly Rolls"/>
    <property type="match status" value="1"/>
</dbReference>
<dbReference type="Pfam" id="PF12833">
    <property type="entry name" value="HTH_18"/>
    <property type="match status" value="1"/>
</dbReference>
<dbReference type="SUPFAM" id="SSF46689">
    <property type="entry name" value="Homeodomain-like"/>
    <property type="match status" value="1"/>
</dbReference>
<dbReference type="eggNOG" id="COG2207">
    <property type="taxonomic scope" value="Bacteria"/>
</dbReference>
<dbReference type="HOGENOM" id="CLU_000445_88_16_0"/>
<dbReference type="InterPro" id="IPR014710">
    <property type="entry name" value="RmlC-like_jellyroll"/>
</dbReference>
<dbReference type="InterPro" id="IPR050204">
    <property type="entry name" value="AraC_XylS_family_regulators"/>
</dbReference>
<keyword evidence="1" id="KW-0805">Transcription regulation</keyword>
<dbReference type="PROSITE" id="PS01124">
    <property type="entry name" value="HTH_ARAC_FAMILY_2"/>
    <property type="match status" value="1"/>
</dbReference>
<evidence type="ECO:0000259" key="4">
    <source>
        <dbReference type="PROSITE" id="PS01124"/>
    </source>
</evidence>
<sequence length="227" mass="25228">MSHLSPVIYGRQFRSGFTVLPRHRHGDSYLALVLSGGYEEAGDGGRHRVRPGQVVMHGAFEAHLNRYDAKGSEVLDLALPSWMELSTALMQAPDPDTAVRLAERDPNEALAFLLATMKPQSPQFIDWPDELAHAMVRDPHLRLQDWARERQLADATISRGFRQVFGIAPSAYRAQLKGRLAWRQAAGGRETLSSIAACAGFCDQAHMTHTVRAVTGRTPGAWRRHVK</sequence>
<dbReference type="InterPro" id="IPR018060">
    <property type="entry name" value="HTH_AraC"/>
</dbReference>
<reference evidence="5 6" key="1">
    <citation type="submission" date="2011-11" db="EMBL/GenBank/DDBJ databases">
        <title>Complete sequence of Granulicella mallensis MP5ACTX8.</title>
        <authorList>
            <consortium name="US DOE Joint Genome Institute"/>
            <person name="Lucas S."/>
            <person name="Copeland A."/>
            <person name="Lapidus A."/>
            <person name="Cheng J.-F."/>
            <person name="Goodwin L."/>
            <person name="Pitluck S."/>
            <person name="Peters L."/>
            <person name="Lu M."/>
            <person name="Detter J.C."/>
            <person name="Han C."/>
            <person name="Tapia R."/>
            <person name="Land M."/>
            <person name="Hauser L."/>
            <person name="Kyrpides N."/>
            <person name="Ivanova N."/>
            <person name="Mikhailova N."/>
            <person name="Pagani I."/>
            <person name="Rawat S."/>
            <person name="Mannisto M."/>
            <person name="Haggblom M."/>
            <person name="Woyke T."/>
        </authorList>
    </citation>
    <scope>NUCLEOTIDE SEQUENCE [LARGE SCALE GENOMIC DNA]</scope>
    <source>
        <strain evidence="6">ATCC BAA-1857 / DSM 23137 / MP5ACTX8</strain>
    </source>
</reference>
<keyword evidence="3" id="KW-0804">Transcription</keyword>
<name>G8NYU6_GRAMM</name>
<dbReference type="GO" id="GO:0003700">
    <property type="term" value="F:DNA-binding transcription factor activity"/>
    <property type="evidence" value="ECO:0007669"/>
    <property type="project" value="InterPro"/>
</dbReference>
<dbReference type="Proteomes" id="UP000007113">
    <property type="component" value="Chromosome"/>
</dbReference>
<dbReference type="GO" id="GO:0043565">
    <property type="term" value="F:sequence-specific DNA binding"/>
    <property type="evidence" value="ECO:0007669"/>
    <property type="project" value="InterPro"/>
</dbReference>
<protein>
    <submittedName>
        <fullName evidence="5">Transcriptional regulator, AraC family</fullName>
    </submittedName>
</protein>
<proteinExistence type="predicted"/>
<dbReference type="OrthoDB" id="121508at2"/>
<dbReference type="PANTHER" id="PTHR46796">
    <property type="entry name" value="HTH-TYPE TRANSCRIPTIONAL ACTIVATOR RHAS-RELATED"/>
    <property type="match status" value="1"/>
</dbReference>
<dbReference type="AlphaFoldDB" id="G8NYU6"/>
<accession>G8NYU6</accession>
<dbReference type="InterPro" id="IPR009057">
    <property type="entry name" value="Homeodomain-like_sf"/>
</dbReference>
<dbReference type="STRING" id="682795.AciX8_0151"/>
<gene>
    <name evidence="5" type="ordered locus">AciX8_0151</name>
</gene>
<evidence type="ECO:0000256" key="3">
    <source>
        <dbReference type="ARBA" id="ARBA00023163"/>
    </source>
</evidence>
<dbReference type="InterPro" id="IPR011051">
    <property type="entry name" value="RmlC_Cupin_sf"/>
</dbReference>
<dbReference type="SUPFAM" id="SSF51182">
    <property type="entry name" value="RmlC-like cupins"/>
    <property type="match status" value="1"/>
</dbReference>
<organism evidence="5 6">
    <name type="scientific">Granulicella mallensis (strain ATCC BAA-1857 / DSM 23137 / MP5ACTX8)</name>
    <dbReference type="NCBI Taxonomy" id="682795"/>
    <lineage>
        <taxon>Bacteria</taxon>
        <taxon>Pseudomonadati</taxon>
        <taxon>Acidobacteriota</taxon>
        <taxon>Terriglobia</taxon>
        <taxon>Terriglobales</taxon>
        <taxon>Acidobacteriaceae</taxon>
        <taxon>Granulicella</taxon>
    </lineage>
</organism>
<dbReference type="KEGG" id="gma:AciX8_0151"/>
<keyword evidence="2" id="KW-0238">DNA-binding</keyword>
<keyword evidence="6" id="KW-1185">Reference proteome</keyword>